<sequence>MRLSDFWRLMEDEFGSGYAHVLADDLVLSDLGGRTASRALSEGELPKRVWLAVCETQDVPGERRLGRDVKPRA</sequence>
<dbReference type="Proteomes" id="UP000642819">
    <property type="component" value="Unassembled WGS sequence"/>
</dbReference>
<evidence type="ECO:0000313" key="1">
    <source>
        <dbReference type="EMBL" id="GHD07311.1"/>
    </source>
</evidence>
<dbReference type="EMBL" id="BMXK01000007">
    <property type="protein sequence ID" value="GHD07311.1"/>
    <property type="molecule type" value="Genomic_DNA"/>
</dbReference>
<proteinExistence type="predicted"/>
<evidence type="ECO:0000313" key="2">
    <source>
        <dbReference type="Proteomes" id="UP000642819"/>
    </source>
</evidence>
<dbReference type="RefSeq" id="WP_189349816.1">
    <property type="nucleotide sequence ID" value="NZ_BMXK01000007.1"/>
</dbReference>
<protein>
    <recommendedName>
        <fullName evidence="3">DUF3046 domain-containing protein</fullName>
    </recommendedName>
</protein>
<dbReference type="InterPro" id="IPR021408">
    <property type="entry name" value="DUF3046"/>
</dbReference>
<comment type="caution">
    <text evidence="1">The sequence shown here is derived from an EMBL/GenBank/DDBJ whole genome shotgun (WGS) entry which is preliminary data.</text>
</comment>
<evidence type="ECO:0008006" key="3">
    <source>
        <dbReference type="Google" id="ProtNLM"/>
    </source>
</evidence>
<reference evidence="2" key="1">
    <citation type="journal article" date="2019" name="Int. J. Syst. Evol. Microbiol.">
        <title>The Global Catalogue of Microorganisms (GCM) 10K type strain sequencing project: providing services to taxonomists for standard genome sequencing and annotation.</title>
        <authorList>
            <consortium name="The Broad Institute Genomics Platform"/>
            <consortium name="The Broad Institute Genome Sequencing Center for Infectious Disease"/>
            <person name="Wu L."/>
            <person name="Ma J."/>
        </authorList>
    </citation>
    <scope>NUCLEOTIDE SEQUENCE [LARGE SCALE GENOMIC DNA]</scope>
    <source>
        <strain evidence="2">KCTC 19466</strain>
    </source>
</reference>
<gene>
    <name evidence="1" type="ORF">GCM10008096_17940</name>
</gene>
<dbReference type="Pfam" id="PF11248">
    <property type="entry name" value="DUF3046"/>
    <property type="match status" value="1"/>
</dbReference>
<organism evidence="1 2">
    <name type="scientific">Zhihengliuella salsuginis</name>
    <dbReference type="NCBI Taxonomy" id="578222"/>
    <lineage>
        <taxon>Bacteria</taxon>
        <taxon>Bacillati</taxon>
        <taxon>Actinomycetota</taxon>
        <taxon>Actinomycetes</taxon>
        <taxon>Micrococcales</taxon>
        <taxon>Micrococcaceae</taxon>
        <taxon>Zhihengliuella</taxon>
    </lineage>
</organism>
<accession>A0ABQ3GHN1</accession>
<name>A0ABQ3GHN1_9MICC</name>
<keyword evidence="2" id="KW-1185">Reference proteome</keyword>